<dbReference type="HOGENOM" id="CLU_011710_0_0_9"/>
<dbReference type="InterPro" id="IPR016161">
    <property type="entry name" value="Ald_DH/histidinol_DH"/>
</dbReference>
<dbReference type="GO" id="GO:0005829">
    <property type="term" value="C:cytosol"/>
    <property type="evidence" value="ECO:0007669"/>
    <property type="project" value="TreeGrafter"/>
</dbReference>
<dbReference type="PROSITE" id="PS00611">
    <property type="entry name" value="HISOL_DEHYDROGENASE"/>
    <property type="match status" value="1"/>
</dbReference>
<dbReference type="GO" id="GO:0051287">
    <property type="term" value="F:NAD binding"/>
    <property type="evidence" value="ECO:0007669"/>
    <property type="project" value="InterPro"/>
</dbReference>
<dbReference type="GO" id="GO:0030170">
    <property type="term" value="F:pyridoxal phosphate binding"/>
    <property type="evidence" value="ECO:0007669"/>
    <property type="project" value="InterPro"/>
</dbReference>
<comment type="similarity">
    <text evidence="3 10 11">Belongs to the histidinol dehydrogenase family.</text>
</comment>
<feature type="compositionally biased region" description="Polar residues" evidence="12">
    <location>
        <begin position="1002"/>
        <end position="1011"/>
    </location>
</feature>
<reference evidence="14" key="2">
    <citation type="submission" date="2012-10" db="EMBL/GenBank/DDBJ databases">
        <title>Improved high-quality draft of Thermaerobacter subterraneus C21, DSM 13965.</title>
        <authorList>
            <consortium name="DOE Joint Genome Institute"/>
            <person name="Eisen J."/>
            <person name="Huntemann M."/>
            <person name="Wei C.-L."/>
            <person name="Han J."/>
            <person name="Detter J.C."/>
            <person name="Han C."/>
            <person name="Tapia R."/>
            <person name="Chen A."/>
            <person name="Kyrpides N."/>
            <person name="Mavromatis K."/>
            <person name="Markowitz V."/>
            <person name="Szeto E."/>
            <person name="Ivanova N."/>
            <person name="Mikhailova N."/>
            <person name="Ovchinnikova G."/>
            <person name="Pagani I."/>
            <person name="Pati A."/>
            <person name="Goodwin L."/>
            <person name="Nordberg H.P."/>
            <person name="Cantor M.N."/>
            <person name="Hua S.X."/>
            <person name="Woyke T."/>
            <person name="Eisen J."/>
            <person name="Klenk H.-P."/>
        </authorList>
    </citation>
    <scope>NUCLEOTIDE SEQUENCE [LARGE SCALE GENOMIC DNA]</scope>
    <source>
        <strain evidence="14">DSM 13965</strain>
    </source>
</reference>
<dbReference type="GO" id="GO:0008270">
    <property type="term" value="F:zinc ion binding"/>
    <property type="evidence" value="ECO:0007669"/>
    <property type="project" value="UniProtKB-UniRule"/>
</dbReference>
<dbReference type="GO" id="GO:0004399">
    <property type="term" value="F:histidinol dehydrogenase activity"/>
    <property type="evidence" value="ECO:0007669"/>
    <property type="project" value="UniProtKB-UniRule"/>
</dbReference>
<feature type="binding site" evidence="10">
    <location>
        <position position="123"/>
    </location>
    <ligand>
        <name>NAD(+)</name>
        <dbReference type="ChEBI" id="CHEBI:57540"/>
    </ligand>
</feature>
<evidence type="ECO:0000256" key="3">
    <source>
        <dbReference type="ARBA" id="ARBA00010178"/>
    </source>
</evidence>
<feature type="binding site" evidence="10">
    <location>
        <position position="413"/>
    </location>
    <ligand>
        <name>substrate</name>
    </ligand>
</feature>
<proteinExistence type="inferred from homology"/>
<protein>
    <recommendedName>
        <fullName evidence="4 10">Histidinol dehydrogenase</fullName>
        <shortName evidence="10">HDH</shortName>
        <ecNumber evidence="4 10">1.1.1.23</ecNumber>
    </recommendedName>
</protein>
<gene>
    <name evidence="10" type="primary">hisD</name>
    <name evidence="14" type="ORF">ThesuDRAFT_01961</name>
</gene>
<keyword evidence="10" id="KW-0520">NAD</keyword>
<feature type="compositionally biased region" description="Low complexity" evidence="12">
    <location>
        <begin position="918"/>
        <end position="928"/>
    </location>
</feature>
<name>K6QCH7_9FIRM</name>
<feature type="binding site" evidence="10">
    <location>
        <position position="256"/>
    </location>
    <ligand>
        <name>substrate</name>
    </ligand>
</feature>
<evidence type="ECO:0000256" key="7">
    <source>
        <dbReference type="ARBA" id="ARBA00022898"/>
    </source>
</evidence>
<sequence>MRRLTPAQLLAELDRRQPFAPEVREAAGAIVDDVRRRGDEALLEYTRRWDAPSLAREELLLPPEAPARALAGLPGALRAALEQAAARIAAYHRRFVPESVAWTDEAGNRLGRVVRPLDRVGLYVPGGRAAYPSTVLMAALPARLAGVREILLATPPRPDGTVPPVVLAAAALAGVDRVIRAGGAQAVAALAYGTETVPAVDKIAGPGNAYVTAAKAAVAHRVGIDSLAGPSEIVVVAGDGADPAWVAADLLAQAEHDPLAVVGCLSPDGALLEAVAAELDRQLAGTPRAAIAAAALERGFLVQTASLAQAVELAGRLAPEHLSLQVRDPERWLGQVRAAGAVFLGPYAPVAAGDYAAGTNHILPTGGAARFQAALGPEAFVRTIPFFAGSREGVRAWAPAARTLAEAEGLPAHAASVALREEPAGGGEPGPAGRQSAGSAGSSALARTGGPGSAGGPAPGRSEAGAAGGSRPAVAGPGPRGAAGSPGADPAGDPRRGPAPDGGPAPEGAPAAAGSGLAGASLPAPVPAVPAGYTVADRPAPIKLDANEAEPWPEELRRELVRELARALEDGAPHRYPPRLLRKAVRSLVADYAGVPEEAVVLGNGSDELVQAVLATIGRRCTAAVAPSPTFGYYAAAAAAAGVPYRAVPVPPERAVELDDLVPVLDALPGQKLVFLCRPNNPTGLSCSPEVVEGLLRRSDLWLVVDEAYAEFAGQSILDGLGRTAPAALSGAFDGAFSGASGGTSRGSSGTASRGAFSGTARGACSGHPAGWAPEHLVVLRTLSKAFALAGARVGYAVAAPPVAAELGRWLQPYNLNTMSLVAARVALQHRAVFLKRAAATRRRRERLREQLSRLPGLVPLPSQGNFVLVRVEEPAGTGGEAGSGRGAGGQAGTAAGDQAAGRGGRAGAGSGAGTGAEAGSRTSLGRPGAPPAPDPVRAAALQDALAARGIAVRSFPWEPSLAGYLRVTVGTEEENAALLDALAAALAGLGHQPQAAPAGSGLSQRGGSPA</sequence>
<evidence type="ECO:0000256" key="6">
    <source>
        <dbReference type="ARBA" id="ARBA00022833"/>
    </source>
</evidence>
<dbReference type="SUPFAM" id="SSF53720">
    <property type="entry name" value="ALDH-like"/>
    <property type="match status" value="1"/>
</dbReference>
<feature type="binding site" evidence="10">
    <location>
        <position position="185"/>
    </location>
    <ligand>
        <name>NAD(+)</name>
        <dbReference type="ChEBI" id="CHEBI:57540"/>
    </ligand>
</feature>
<feature type="binding site" evidence="10">
    <location>
        <position position="253"/>
    </location>
    <ligand>
        <name>Zn(2+)</name>
        <dbReference type="ChEBI" id="CHEBI:29105"/>
    </ligand>
</feature>
<organism evidence="14 15">
    <name type="scientific">Thermaerobacter subterraneus DSM 13965</name>
    <dbReference type="NCBI Taxonomy" id="867903"/>
    <lineage>
        <taxon>Bacteria</taxon>
        <taxon>Bacillati</taxon>
        <taxon>Bacillota</taxon>
        <taxon>Clostridia</taxon>
        <taxon>Eubacteriales</taxon>
        <taxon>Clostridiales Family XVII. Incertae Sedis</taxon>
        <taxon>Thermaerobacter</taxon>
    </lineage>
</organism>
<evidence type="ECO:0000259" key="13">
    <source>
        <dbReference type="Pfam" id="PF00155"/>
    </source>
</evidence>
<keyword evidence="8 10" id="KW-0560">Oxidoreductase</keyword>
<dbReference type="HAMAP" id="MF_01024">
    <property type="entry name" value="HisD"/>
    <property type="match status" value="1"/>
</dbReference>
<feature type="binding site" evidence="10">
    <location>
        <position position="256"/>
    </location>
    <ligand>
        <name>Zn(2+)</name>
        <dbReference type="ChEBI" id="CHEBI:29105"/>
    </ligand>
</feature>
<dbReference type="InterPro" id="IPR001692">
    <property type="entry name" value="Histidinol_DH_CS"/>
</dbReference>
<dbReference type="PROSITE" id="PS00599">
    <property type="entry name" value="AA_TRANSFER_CLASS_2"/>
    <property type="match status" value="1"/>
</dbReference>
<comment type="cofactor">
    <cofactor evidence="1">
        <name>pyridoxal 5'-phosphate</name>
        <dbReference type="ChEBI" id="CHEBI:597326"/>
    </cofactor>
</comment>
<feature type="active site" description="Proton acceptor" evidence="10">
    <location>
        <position position="321"/>
    </location>
</feature>
<dbReference type="Pfam" id="PF00155">
    <property type="entry name" value="Aminotran_1_2"/>
    <property type="match status" value="1"/>
</dbReference>
<feature type="compositionally biased region" description="Gly residues" evidence="12">
    <location>
        <begin position="878"/>
        <end position="892"/>
    </location>
</feature>
<feature type="binding site" evidence="10">
    <location>
        <position position="413"/>
    </location>
    <ligand>
        <name>Zn(2+)</name>
        <dbReference type="ChEBI" id="CHEBI:29105"/>
    </ligand>
</feature>
<dbReference type="InterPro" id="IPR015424">
    <property type="entry name" value="PyrdxlP-dep_Trfase"/>
</dbReference>
<feature type="binding site" evidence="10">
    <location>
        <position position="354"/>
    </location>
    <ligand>
        <name>substrate</name>
    </ligand>
</feature>
<feature type="binding site" evidence="10">
    <location>
        <position position="253"/>
    </location>
    <ligand>
        <name>substrate</name>
    </ligand>
</feature>
<dbReference type="Gene3D" id="3.90.1150.10">
    <property type="entry name" value="Aspartate Aminotransferase, domain 1"/>
    <property type="match status" value="1"/>
</dbReference>
<keyword evidence="15" id="KW-1185">Reference proteome</keyword>
<feature type="binding site" evidence="10">
    <location>
        <position position="321"/>
    </location>
    <ligand>
        <name>substrate</name>
    </ligand>
</feature>
<feature type="compositionally biased region" description="Gly residues" evidence="12">
    <location>
        <begin position="902"/>
        <end position="917"/>
    </location>
</feature>
<comment type="pathway">
    <text evidence="10">Amino-acid biosynthesis; L-histidine biosynthesis; L-histidine from 5-phospho-alpha-D-ribose 1-diphosphate: step 9/9.</text>
</comment>
<feature type="binding site" evidence="10">
    <location>
        <position position="408"/>
    </location>
    <ligand>
        <name>substrate</name>
    </ligand>
</feature>
<feature type="active site" description="Proton acceptor" evidence="10">
    <location>
        <position position="320"/>
    </location>
</feature>
<feature type="compositionally biased region" description="Gly residues" evidence="12">
    <location>
        <begin position="449"/>
        <end position="458"/>
    </location>
</feature>
<comment type="caution">
    <text evidence="14">The sequence shown here is derived from an EMBL/GenBank/DDBJ whole genome shotgun (WGS) entry which is preliminary data.</text>
</comment>
<feature type="region of interest" description="Disordered" evidence="12">
    <location>
        <begin position="878"/>
        <end position="937"/>
    </location>
</feature>
<feature type="region of interest" description="Disordered" evidence="12">
    <location>
        <begin position="992"/>
        <end position="1011"/>
    </location>
</feature>
<dbReference type="InterPro" id="IPR004839">
    <property type="entry name" value="Aminotransferase_I/II_large"/>
</dbReference>
<evidence type="ECO:0000256" key="12">
    <source>
        <dbReference type="SAM" id="MobiDB-lite"/>
    </source>
</evidence>
<evidence type="ECO:0000256" key="4">
    <source>
        <dbReference type="ARBA" id="ARBA00012965"/>
    </source>
</evidence>
<dbReference type="CDD" id="cd06572">
    <property type="entry name" value="Histidinol_dh"/>
    <property type="match status" value="1"/>
</dbReference>
<evidence type="ECO:0000256" key="5">
    <source>
        <dbReference type="ARBA" id="ARBA00022723"/>
    </source>
</evidence>
<dbReference type="eggNOG" id="COG0079">
    <property type="taxonomic scope" value="Bacteria"/>
</dbReference>
<dbReference type="RefSeq" id="WP_006904237.1">
    <property type="nucleotide sequence ID" value="NZ_JH976535.1"/>
</dbReference>
<reference evidence="14" key="1">
    <citation type="submission" date="2010-10" db="EMBL/GenBank/DDBJ databases">
        <authorList>
            <consortium name="US DOE Joint Genome Institute (JGI-PGF)"/>
            <person name="Lucas S."/>
            <person name="Copeland A."/>
            <person name="Lapidus A."/>
            <person name="Bruce D."/>
            <person name="Goodwin L."/>
            <person name="Pitluck S."/>
            <person name="Kyrpides N."/>
            <person name="Mavromatis K."/>
            <person name="Detter J.C."/>
            <person name="Han C."/>
            <person name="Land M."/>
            <person name="Hauser L."/>
            <person name="Markowitz V."/>
            <person name="Cheng J.-F."/>
            <person name="Hugenholtz P."/>
            <person name="Woyke T."/>
            <person name="Wu D."/>
            <person name="Pukall R."/>
            <person name="Wahrenburg C."/>
            <person name="Brambilla E."/>
            <person name="Klenk H.-P."/>
            <person name="Eisen J.A."/>
        </authorList>
    </citation>
    <scope>NUCLEOTIDE SEQUENCE [LARGE SCALE GENOMIC DNA]</scope>
    <source>
        <strain evidence="14">DSM 13965</strain>
    </source>
</reference>
<dbReference type="InterPro" id="IPR012131">
    <property type="entry name" value="Hstdl_DH"/>
</dbReference>
<dbReference type="InterPro" id="IPR015422">
    <property type="entry name" value="PyrdxlP-dep_Trfase_small"/>
</dbReference>
<dbReference type="SUPFAM" id="SSF53383">
    <property type="entry name" value="PLP-dependent transferases"/>
    <property type="match status" value="1"/>
</dbReference>
<dbReference type="Gene3D" id="1.20.5.1300">
    <property type="match status" value="1"/>
</dbReference>
<evidence type="ECO:0000256" key="10">
    <source>
        <dbReference type="HAMAP-Rule" id="MF_01024"/>
    </source>
</evidence>
<feature type="domain" description="Aminotransferase class I/classII large" evidence="13">
    <location>
        <begin position="558"/>
        <end position="983"/>
    </location>
</feature>
<dbReference type="Gene3D" id="3.40.50.1980">
    <property type="entry name" value="Nitrogenase molybdenum iron protein domain"/>
    <property type="match status" value="2"/>
</dbReference>
<feature type="compositionally biased region" description="Low complexity" evidence="12">
    <location>
        <begin position="459"/>
        <end position="491"/>
    </location>
</feature>
<dbReference type="eggNOG" id="COG0141">
    <property type="taxonomic scope" value="Bacteria"/>
</dbReference>
<evidence type="ECO:0000313" key="14">
    <source>
        <dbReference type="EMBL" id="EKP94231.1"/>
    </source>
</evidence>
<accession>K6QCH7</accession>
<evidence type="ECO:0000256" key="8">
    <source>
        <dbReference type="ARBA" id="ARBA00023002"/>
    </source>
</evidence>
<evidence type="ECO:0000256" key="2">
    <source>
        <dbReference type="ARBA" id="ARBA00003850"/>
    </source>
</evidence>
<dbReference type="InterPro" id="IPR001917">
    <property type="entry name" value="Aminotrans_II_pyridoxalP_BS"/>
</dbReference>
<keyword evidence="10" id="KW-0368">Histidine biosynthesis</keyword>
<dbReference type="NCBIfam" id="TIGR00069">
    <property type="entry name" value="hisD"/>
    <property type="match status" value="1"/>
</dbReference>
<dbReference type="STRING" id="867903.ThesuDRAFT_01961"/>
<dbReference type="UniPathway" id="UPA00031">
    <property type="reaction ID" value="UER00014"/>
</dbReference>
<feature type="binding site" evidence="10">
    <location>
        <position position="208"/>
    </location>
    <ligand>
        <name>NAD(+)</name>
        <dbReference type="ChEBI" id="CHEBI:57540"/>
    </ligand>
</feature>
<dbReference type="PANTHER" id="PTHR21256">
    <property type="entry name" value="HISTIDINOL DEHYDROGENASE HDH"/>
    <property type="match status" value="1"/>
</dbReference>
<comment type="catalytic activity">
    <reaction evidence="9 10">
        <text>L-histidinol + 2 NAD(+) + H2O = L-histidine + 2 NADH + 3 H(+)</text>
        <dbReference type="Rhea" id="RHEA:20641"/>
        <dbReference type="ChEBI" id="CHEBI:15377"/>
        <dbReference type="ChEBI" id="CHEBI:15378"/>
        <dbReference type="ChEBI" id="CHEBI:57540"/>
        <dbReference type="ChEBI" id="CHEBI:57595"/>
        <dbReference type="ChEBI" id="CHEBI:57699"/>
        <dbReference type="ChEBI" id="CHEBI:57945"/>
        <dbReference type="EC" id="1.1.1.23"/>
    </reaction>
</comment>
<dbReference type="FunFam" id="3.40.50.1980:FF:000001">
    <property type="entry name" value="Histidinol dehydrogenase"/>
    <property type="match status" value="1"/>
</dbReference>
<dbReference type="Pfam" id="PF00815">
    <property type="entry name" value="Histidinol_dh"/>
    <property type="match status" value="1"/>
</dbReference>
<keyword evidence="5 10" id="KW-0479">Metal-binding</keyword>
<dbReference type="GO" id="GO:0000105">
    <property type="term" value="P:L-histidine biosynthetic process"/>
    <property type="evidence" value="ECO:0007669"/>
    <property type="project" value="UniProtKB-UniRule"/>
</dbReference>
<feature type="binding site" evidence="10">
    <location>
        <position position="354"/>
    </location>
    <ligand>
        <name>Zn(2+)</name>
        <dbReference type="ChEBI" id="CHEBI:29105"/>
    </ligand>
</feature>
<keyword evidence="7" id="KW-0663">Pyridoxal phosphate</keyword>
<feature type="region of interest" description="Disordered" evidence="12">
    <location>
        <begin position="421"/>
        <end position="518"/>
    </location>
</feature>
<dbReference type="AlphaFoldDB" id="K6QCH7"/>
<dbReference type="PRINTS" id="PR00083">
    <property type="entry name" value="HOLDHDRGNASE"/>
</dbReference>
<feature type="compositionally biased region" description="Low complexity" evidence="12">
    <location>
        <begin position="431"/>
        <end position="448"/>
    </location>
</feature>
<keyword evidence="6 10" id="KW-0862">Zinc</keyword>
<dbReference type="InterPro" id="IPR015421">
    <property type="entry name" value="PyrdxlP-dep_Trfase_major"/>
</dbReference>
<dbReference type="OrthoDB" id="9805269at2"/>
<evidence type="ECO:0000256" key="1">
    <source>
        <dbReference type="ARBA" id="ARBA00001933"/>
    </source>
</evidence>
<dbReference type="GO" id="GO:0016740">
    <property type="term" value="F:transferase activity"/>
    <property type="evidence" value="ECO:0007669"/>
    <property type="project" value="InterPro"/>
</dbReference>
<comment type="cofactor">
    <cofactor evidence="10">
        <name>Zn(2+)</name>
        <dbReference type="ChEBI" id="CHEBI:29105"/>
    </cofactor>
    <text evidence="10">Binds 1 zinc ion per subunit.</text>
</comment>
<dbReference type="CDD" id="cd00609">
    <property type="entry name" value="AAT_like"/>
    <property type="match status" value="1"/>
</dbReference>
<keyword evidence="10" id="KW-0028">Amino-acid biosynthesis</keyword>
<dbReference type="EC" id="1.1.1.23" evidence="4 10"/>
<dbReference type="Gene3D" id="3.40.640.10">
    <property type="entry name" value="Type I PLP-dependent aspartate aminotransferase-like (Major domain)"/>
    <property type="match status" value="1"/>
</dbReference>
<evidence type="ECO:0000256" key="11">
    <source>
        <dbReference type="RuleBase" id="RU004175"/>
    </source>
</evidence>
<feature type="binding site" evidence="10">
    <location>
        <position position="231"/>
    </location>
    <ligand>
        <name>substrate</name>
    </ligand>
</feature>
<evidence type="ECO:0000256" key="9">
    <source>
        <dbReference type="ARBA" id="ARBA00049489"/>
    </source>
</evidence>
<dbReference type="Proteomes" id="UP000005710">
    <property type="component" value="Unassembled WGS sequence"/>
</dbReference>
<dbReference type="EMBL" id="AENY02000003">
    <property type="protein sequence ID" value="EKP94231.1"/>
    <property type="molecule type" value="Genomic_DNA"/>
</dbReference>
<evidence type="ECO:0000313" key="15">
    <source>
        <dbReference type="Proteomes" id="UP000005710"/>
    </source>
</evidence>
<feature type="compositionally biased region" description="Low complexity" evidence="12">
    <location>
        <begin position="502"/>
        <end position="518"/>
    </location>
</feature>
<dbReference type="PANTHER" id="PTHR21256:SF2">
    <property type="entry name" value="HISTIDINE BIOSYNTHESIS TRIFUNCTIONAL PROTEIN"/>
    <property type="match status" value="1"/>
</dbReference>
<comment type="function">
    <text evidence="2 10">Catalyzes the sequential NAD-dependent oxidations of L-histidinol to L-histidinaldehyde and then to L-histidine.</text>
</comment>